<keyword evidence="2" id="KW-1185">Reference proteome</keyword>
<protein>
    <submittedName>
        <fullName evidence="1">Uncharacterized protein</fullName>
    </submittedName>
</protein>
<proteinExistence type="predicted"/>
<dbReference type="EMBL" id="JAPQKH010000007">
    <property type="protein sequence ID" value="KAJ5087236.1"/>
    <property type="molecule type" value="Genomic_DNA"/>
</dbReference>
<sequence>MCVQGKTERYEEANTITYILLYIKTPQICPHIIEQRQLYNRLSDDHCIHCDHHVPTVENETTQDRHAFELRKDEVSKAVKLQKILHTTLLERLPSWKKEQGPHGLFGSVYGLMPLRNNTLVSRTPEFKHKSNINPTVPGNKNLRKIEESGNGLQRKSRILESALKEGAELVARRGARGERWVP</sequence>
<dbReference type="AlphaFoldDB" id="A0A9W9ESU9"/>
<reference evidence="1" key="2">
    <citation type="journal article" date="2023" name="IMA Fungus">
        <title>Comparative genomic study of the Penicillium genus elucidates a diverse pangenome and 15 lateral gene transfer events.</title>
        <authorList>
            <person name="Petersen C."/>
            <person name="Sorensen T."/>
            <person name="Nielsen M.R."/>
            <person name="Sondergaard T.E."/>
            <person name="Sorensen J.L."/>
            <person name="Fitzpatrick D.A."/>
            <person name="Frisvad J.C."/>
            <person name="Nielsen K.L."/>
        </authorList>
    </citation>
    <scope>NUCLEOTIDE SEQUENCE</scope>
    <source>
        <strain evidence="1">IBT 30069</strain>
    </source>
</reference>
<evidence type="ECO:0000313" key="2">
    <source>
        <dbReference type="Proteomes" id="UP001149165"/>
    </source>
</evidence>
<dbReference type="Proteomes" id="UP001149165">
    <property type="component" value="Unassembled WGS sequence"/>
</dbReference>
<gene>
    <name evidence="1" type="ORF">N7456_010852</name>
</gene>
<comment type="caution">
    <text evidence="1">The sequence shown here is derived from an EMBL/GenBank/DDBJ whole genome shotgun (WGS) entry which is preliminary data.</text>
</comment>
<reference evidence="1" key="1">
    <citation type="submission" date="2022-11" db="EMBL/GenBank/DDBJ databases">
        <authorList>
            <person name="Petersen C."/>
        </authorList>
    </citation>
    <scope>NUCLEOTIDE SEQUENCE</scope>
    <source>
        <strain evidence="1">IBT 30069</strain>
    </source>
</reference>
<evidence type="ECO:0000313" key="1">
    <source>
        <dbReference type="EMBL" id="KAJ5087236.1"/>
    </source>
</evidence>
<organism evidence="1 2">
    <name type="scientific">Penicillium angulare</name>
    <dbReference type="NCBI Taxonomy" id="116970"/>
    <lineage>
        <taxon>Eukaryota</taxon>
        <taxon>Fungi</taxon>
        <taxon>Dikarya</taxon>
        <taxon>Ascomycota</taxon>
        <taxon>Pezizomycotina</taxon>
        <taxon>Eurotiomycetes</taxon>
        <taxon>Eurotiomycetidae</taxon>
        <taxon>Eurotiales</taxon>
        <taxon>Aspergillaceae</taxon>
        <taxon>Penicillium</taxon>
    </lineage>
</organism>
<name>A0A9W9ESU9_9EURO</name>
<accession>A0A9W9ESU9</accession>